<sequence>MTKNIFIIIATITLFTSCGNKKSEEEVSNKKKVENTTTLTNAQIKIAGIQTGKIAQKEISATLKLNGKIDVPPQNLVSISVPMGGYLKYTNLLQGMHVSKGQVLCIVEDQQYIQLQEDYLLAKSKIVYAKAEFERQKELNRSKASSDKVYQQAQAEYNSLSVMVQSYGEKLKFAGINPNLVTTKSISKSINVYSPISGFVSKVNVNIGKYVNPSDVLFEIVNPTDIHLALTVFEKDINSLAIGQSLVAYTNTNSEKKYPCKIILIGKDFSANRSTEVHCHFINYDKTLLPGMYMNAEIEIKSQQSNVLPSDAIVRYENKNYIFIAKQNKQFEMKEVIIGNTENEFTEILSDDLKTVTIVTKGAYSLLMKIKNTEEE</sequence>
<dbReference type="Gene3D" id="2.40.50.100">
    <property type="match status" value="1"/>
</dbReference>
<dbReference type="Proteomes" id="UP000596329">
    <property type="component" value="Chromosome"/>
</dbReference>
<dbReference type="GO" id="GO:0022857">
    <property type="term" value="F:transmembrane transporter activity"/>
    <property type="evidence" value="ECO:0007669"/>
    <property type="project" value="InterPro"/>
</dbReference>
<dbReference type="RefSeq" id="WP_034098110.1">
    <property type="nucleotide sequence ID" value="NZ_BCNG01000062.1"/>
</dbReference>
<protein>
    <submittedName>
        <fullName evidence="3">Efflux RND transporter periplasmic adaptor subunit</fullName>
    </submittedName>
</protein>
<evidence type="ECO:0000313" key="4">
    <source>
        <dbReference type="Proteomes" id="UP000596329"/>
    </source>
</evidence>
<proteinExistence type="inferred from homology"/>
<dbReference type="AlphaFoldDB" id="A0A7U2YAI8"/>
<dbReference type="PANTHER" id="PTHR30097:SF4">
    <property type="entry name" value="SLR6042 PROTEIN"/>
    <property type="match status" value="1"/>
</dbReference>
<dbReference type="InterPro" id="IPR051909">
    <property type="entry name" value="MFP_Cation_Efflux"/>
</dbReference>
<evidence type="ECO:0000256" key="2">
    <source>
        <dbReference type="ARBA" id="ARBA00022448"/>
    </source>
</evidence>
<keyword evidence="2" id="KW-0813">Transport</keyword>
<dbReference type="Gene3D" id="2.40.30.170">
    <property type="match status" value="1"/>
</dbReference>
<dbReference type="GO" id="GO:0016020">
    <property type="term" value="C:membrane"/>
    <property type="evidence" value="ECO:0007669"/>
    <property type="project" value="InterPro"/>
</dbReference>
<dbReference type="PROSITE" id="PS51257">
    <property type="entry name" value="PROKAR_LIPOPROTEIN"/>
    <property type="match status" value="1"/>
</dbReference>
<dbReference type="Gene3D" id="1.10.287.470">
    <property type="entry name" value="Helix hairpin bin"/>
    <property type="match status" value="1"/>
</dbReference>
<gene>
    <name evidence="3" type="ORF">H0H26_08985</name>
</gene>
<dbReference type="InterPro" id="IPR006143">
    <property type="entry name" value="RND_pump_MFP"/>
</dbReference>
<organism evidence="3 4">
    <name type="scientific">Flavobacterium psychrophilum</name>
    <dbReference type="NCBI Taxonomy" id="96345"/>
    <lineage>
        <taxon>Bacteria</taxon>
        <taxon>Pseudomonadati</taxon>
        <taxon>Bacteroidota</taxon>
        <taxon>Flavobacteriia</taxon>
        <taxon>Flavobacteriales</taxon>
        <taxon>Flavobacteriaceae</taxon>
        <taxon>Flavobacterium</taxon>
    </lineage>
</organism>
<dbReference type="GO" id="GO:0060003">
    <property type="term" value="P:copper ion export"/>
    <property type="evidence" value="ECO:0007669"/>
    <property type="project" value="TreeGrafter"/>
</dbReference>
<dbReference type="GO" id="GO:0030313">
    <property type="term" value="C:cell envelope"/>
    <property type="evidence" value="ECO:0007669"/>
    <property type="project" value="TreeGrafter"/>
</dbReference>
<name>A0A7U2YAI8_FLAPS</name>
<dbReference type="EMBL" id="CP059075">
    <property type="protein sequence ID" value="QRE03034.1"/>
    <property type="molecule type" value="Genomic_DNA"/>
</dbReference>
<dbReference type="NCBIfam" id="TIGR01730">
    <property type="entry name" value="RND_mfp"/>
    <property type="match status" value="1"/>
</dbReference>
<dbReference type="Gene3D" id="2.40.420.20">
    <property type="match status" value="1"/>
</dbReference>
<comment type="similarity">
    <text evidence="1">Belongs to the membrane fusion protein (MFP) (TC 8.A.1) family.</text>
</comment>
<dbReference type="PANTHER" id="PTHR30097">
    <property type="entry name" value="CATION EFFLUX SYSTEM PROTEIN CUSB"/>
    <property type="match status" value="1"/>
</dbReference>
<dbReference type="GO" id="GO:0015679">
    <property type="term" value="P:plasma membrane copper ion transport"/>
    <property type="evidence" value="ECO:0007669"/>
    <property type="project" value="TreeGrafter"/>
</dbReference>
<reference evidence="3 4" key="1">
    <citation type="submission" date="2020-07" db="EMBL/GenBank/DDBJ databases">
        <title>Genomic characterization of Flavobacterium psychrophilum strains.</title>
        <authorList>
            <person name="Castillo D."/>
            <person name="Jorgensen J."/>
            <person name="Middelboe M."/>
        </authorList>
    </citation>
    <scope>NUCLEOTIDE SEQUENCE [LARGE SCALE GENOMIC DNA]</scope>
    <source>
        <strain evidence="3 4">FPS-R7</strain>
    </source>
</reference>
<accession>A0A7U2YAI8</accession>
<dbReference type="SUPFAM" id="SSF111369">
    <property type="entry name" value="HlyD-like secretion proteins"/>
    <property type="match status" value="1"/>
</dbReference>
<evidence type="ECO:0000313" key="3">
    <source>
        <dbReference type="EMBL" id="QRE03034.1"/>
    </source>
</evidence>
<evidence type="ECO:0000256" key="1">
    <source>
        <dbReference type="ARBA" id="ARBA00009477"/>
    </source>
</evidence>